<evidence type="ECO:0000259" key="12">
    <source>
        <dbReference type="PROSITE" id="PS50015"/>
    </source>
</evidence>
<dbReference type="OrthoDB" id="69496at2759"/>
<dbReference type="Pfam" id="PF03489">
    <property type="entry name" value="SapB_2"/>
    <property type="match status" value="8"/>
</dbReference>
<feature type="domain" description="Saposin B-type" evidence="12">
    <location>
        <begin position="760"/>
        <end position="841"/>
    </location>
</feature>
<keyword evidence="7" id="KW-1015">Disulfide bond</keyword>
<dbReference type="GO" id="GO:0007585">
    <property type="term" value="P:respiratory gaseous exchange by respiratory system"/>
    <property type="evidence" value="ECO:0007669"/>
    <property type="project" value="UniProtKB-KW"/>
</dbReference>
<feature type="domain" description="Saposin B-type" evidence="12">
    <location>
        <begin position="92"/>
        <end position="172"/>
    </location>
</feature>
<dbReference type="EnsemblMetazoa" id="XM_030979850">
    <property type="protein sequence ID" value="XP_030835710"/>
    <property type="gene ID" value="LOC581297"/>
</dbReference>
<feature type="domain" description="Saposin B-type" evidence="12">
    <location>
        <begin position="675"/>
        <end position="755"/>
    </location>
</feature>
<dbReference type="InterPro" id="IPR007856">
    <property type="entry name" value="SapB_1"/>
</dbReference>
<evidence type="ECO:0000256" key="7">
    <source>
        <dbReference type="ARBA" id="ARBA00023157"/>
    </source>
</evidence>
<dbReference type="InterPro" id="IPR011001">
    <property type="entry name" value="Saposin-like"/>
</dbReference>
<accession>A0A7M7NF31</accession>
<feature type="domain" description="Saposin A-type" evidence="13">
    <location>
        <begin position="849"/>
        <end position="885"/>
    </location>
</feature>
<dbReference type="GO" id="GO:0016020">
    <property type="term" value="C:membrane"/>
    <property type="evidence" value="ECO:0007669"/>
    <property type="project" value="GOC"/>
</dbReference>
<reference evidence="15" key="1">
    <citation type="submission" date="2015-02" db="EMBL/GenBank/DDBJ databases">
        <title>Genome sequencing for Strongylocentrotus purpuratus.</title>
        <authorList>
            <person name="Murali S."/>
            <person name="Liu Y."/>
            <person name="Vee V."/>
            <person name="English A."/>
            <person name="Wang M."/>
            <person name="Skinner E."/>
            <person name="Han Y."/>
            <person name="Muzny D.M."/>
            <person name="Worley K.C."/>
            <person name="Gibbs R.A."/>
        </authorList>
    </citation>
    <scope>NUCLEOTIDE SEQUENCE</scope>
</reference>
<evidence type="ECO:0000256" key="3">
    <source>
        <dbReference type="ARBA" id="ARBA00022525"/>
    </source>
</evidence>
<dbReference type="PROSITE" id="PS50015">
    <property type="entry name" value="SAP_B"/>
    <property type="match status" value="9"/>
</dbReference>
<dbReference type="InParanoid" id="A0A7M7NF31"/>
<dbReference type="PRINTS" id="PR01797">
    <property type="entry name" value="SAPOSIN"/>
</dbReference>
<evidence type="ECO:0000313" key="14">
    <source>
        <dbReference type="EnsemblMetazoa" id="XP_030835710"/>
    </source>
</evidence>
<keyword evidence="3" id="KW-0964">Secreted</keyword>
<evidence type="ECO:0000256" key="9">
    <source>
        <dbReference type="ARBA" id="ARBA00037221"/>
    </source>
</evidence>
<dbReference type="GO" id="GO:0005615">
    <property type="term" value="C:extracellular space"/>
    <property type="evidence" value="ECO:0000318"/>
    <property type="project" value="GO_Central"/>
</dbReference>
<dbReference type="InterPro" id="IPR008373">
    <property type="entry name" value="Saposin"/>
</dbReference>
<protein>
    <recommendedName>
        <fullName evidence="10">Pulmonary surfactant-associated protein B</fullName>
    </recommendedName>
    <alternativeName>
        <fullName evidence="11">Pulmonary surfactant-associated proteolipid SPL(Phe)</fullName>
    </alternativeName>
</protein>
<keyword evidence="2" id="KW-0767">Surface film</keyword>
<dbReference type="FunFam" id="1.10.225.10:FF:000002">
    <property type="entry name" value="prosaposin isoform X2"/>
    <property type="match status" value="1"/>
</dbReference>
<evidence type="ECO:0000256" key="6">
    <source>
        <dbReference type="ARBA" id="ARBA00022737"/>
    </source>
</evidence>
<dbReference type="FunCoup" id="A0A7M7NF31">
    <property type="interactions" value="1620"/>
</dbReference>
<evidence type="ECO:0000256" key="5">
    <source>
        <dbReference type="ARBA" id="ARBA00022729"/>
    </source>
</evidence>
<dbReference type="Proteomes" id="UP000007110">
    <property type="component" value="Unassembled WGS sequence"/>
</dbReference>
<feature type="domain" description="Saposin B-type" evidence="12">
    <location>
        <begin position="586"/>
        <end position="667"/>
    </location>
</feature>
<keyword evidence="5" id="KW-0732">Signal</keyword>
<evidence type="ECO:0000256" key="11">
    <source>
        <dbReference type="ARBA" id="ARBA00041785"/>
    </source>
</evidence>
<keyword evidence="8" id="KW-0325">Glycoprotein</keyword>
<feature type="domain" description="Saposin B-type" evidence="12">
    <location>
        <begin position="3"/>
        <end position="85"/>
    </location>
</feature>
<proteinExistence type="predicted"/>
<dbReference type="Pfam" id="PF05184">
    <property type="entry name" value="SapB_1"/>
    <property type="match status" value="7"/>
</dbReference>
<sequence length="885" mass="97252">MDDSEVCSLCENVIAAVETYVSSQANQNLIIQELDTVVCASLPSILSFQCKSLVKTYTPIVVNMVLAYFEPSAICTEVKLCPGASTFKITADPQFCSDCKAFLGDIDALLGNTTFQTEVLTQLEGLCAQAGSLEAECKLLIETYGPTLFALILSELDPTTDCTMIGLCPAGSAPVISKMDPELCSECKTFLTDAVSFLSNQTFENEILAQLEGLCKLAGSLQAECLLLVKTYGPAAFAYLEAELDPTTVCTEIGVCPGDSAPFMTLRQAISLPVVQPMATLVAARPIQHKEKSKVADTDCDFCKTIVGLFLPYIENNKTEQEVLNAVSEVCKLFGDTTAERECENYVHTYGSLIFELLLNQMSPDDVCKEIGECTSLMASKPMKHLKELLSKLPTDDTFCTLCKMGVGELETILSSNKTKEEIKQEVEKLLCGNLPSPINTQCLSFMEIYGDVLVQLLIEQLDPSSVCAEVGLCDASKHQLNTRMPPLEAGTECLVCEFMVSKLEDEIKENSTESEIRSVLDKVCYELPPTVRGDCDTLVAEYTERIVEYLLSQFEPKALCTALGLCDAATIAKKIALAKKMEIGDQESCILCEYIMSEIDKLLTENSTEAEIQEVLDKVCAELPSHLTAECKEFVDQYEPALLSFLTQELDPKTFCTTIGECDGAKLKVKKSLGNAECTICEFVIAELDTMLKENATQEEIKTALEEICALMPATVRTECESFVETYESILIKLLTTESPDQICTVIQLCSAGFKALQGTIECDLCQTAVREFMIALQEPSVTKEVVAIVNETCAILPAEYKATCLSYVDQYGDLVTEFIAQFFDPITSCTLLEACPYPDNSPRLPKRMLGQHECTRGPGYWCASMENAKECNMVEHCKRHAWN</sequence>
<feature type="domain" description="Saposin B-type" evidence="12">
    <location>
        <begin position="490"/>
        <end position="571"/>
    </location>
</feature>
<keyword evidence="15" id="KW-1185">Reference proteome</keyword>
<dbReference type="PROSITE" id="PS51110">
    <property type="entry name" value="SAP_A"/>
    <property type="match status" value="1"/>
</dbReference>
<dbReference type="FunFam" id="1.10.225.10:FF:000008">
    <property type="entry name" value="Pulmonary surfactant-associated protein B"/>
    <property type="match status" value="2"/>
</dbReference>
<dbReference type="PANTHER" id="PTHR11480:SF3">
    <property type="entry name" value="BCDNA.GH08312"/>
    <property type="match status" value="1"/>
</dbReference>
<dbReference type="KEGG" id="spu:581297"/>
<dbReference type="RefSeq" id="XP_030835710.1">
    <property type="nucleotide sequence ID" value="XM_030979850.1"/>
</dbReference>
<dbReference type="GO" id="GO:0005764">
    <property type="term" value="C:lysosome"/>
    <property type="evidence" value="ECO:0007669"/>
    <property type="project" value="InterPro"/>
</dbReference>
<evidence type="ECO:0000313" key="15">
    <source>
        <dbReference type="Proteomes" id="UP000007110"/>
    </source>
</evidence>
<dbReference type="Pfam" id="PF02199">
    <property type="entry name" value="SapA"/>
    <property type="match status" value="1"/>
</dbReference>
<evidence type="ECO:0000259" key="13">
    <source>
        <dbReference type="PROSITE" id="PS51110"/>
    </source>
</evidence>
<dbReference type="SMART" id="SM00741">
    <property type="entry name" value="SapB"/>
    <property type="match status" value="9"/>
</dbReference>
<evidence type="ECO:0000256" key="8">
    <source>
        <dbReference type="ARBA" id="ARBA00023180"/>
    </source>
</evidence>
<dbReference type="InterPro" id="IPR008139">
    <property type="entry name" value="SaposinB_dom"/>
</dbReference>
<dbReference type="OMA" id="INTICDG"/>
<evidence type="ECO:0000256" key="4">
    <source>
        <dbReference type="ARBA" id="ARBA00022713"/>
    </source>
</evidence>
<feature type="domain" description="Saposin B-type" evidence="12">
    <location>
        <begin position="180"/>
        <end position="260"/>
    </location>
</feature>
<dbReference type="GO" id="GO:0006665">
    <property type="term" value="P:sphingolipid metabolic process"/>
    <property type="evidence" value="ECO:0007669"/>
    <property type="project" value="InterPro"/>
</dbReference>
<organism evidence="14 15">
    <name type="scientific">Strongylocentrotus purpuratus</name>
    <name type="common">Purple sea urchin</name>
    <dbReference type="NCBI Taxonomy" id="7668"/>
    <lineage>
        <taxon>Eukaryota</taxon>
        <taxon>Metazoa</taxon>
        <taxon>Echinodermata</taxon>
        <taxon>Eleutherozoa</taxon>
        <taxon>Echinozoa</taxon>
        <taxon>Echinoidea</taxon>
        <taxon>Euechinoidea</taxon>
        <taxon>Echinacea</taxon>
        <taxon>Camarodonta</taxon>
        <taxon>Echinidea</taxon>
        <taxon>Strongylocentrotidae</taxon>
        <taxon>Strongylocentrotus</taxon>
    </lineage>
</organism>
<evidence type="ECO:0000256" key="10">
    <source>
        <dbReference type="ARBA" id="ARBA00041094"/>
    </source>
</evidence>
<dbReference type="InterPro" id="IPR008138">
    <property type="entry name" value="SapB_2"/>
</dbReference>
<name>A0A7M7NF31_STRPU</name>
<evidence type="ECO:0000256" key="2">
    <source>
        <dbReference type="ARBA" id="ARBA00022439"/>
    </source>
</evidence>
<dbReference type="SUPFAM" id="SSF47862">
    <property type="entry name" value="Saposin"/>
    <property type="match status" value="8"/>
</dbReference>
<dbReference type="Gene3D" id="1.10.225.10">
    <property type="entry name" value="Saposin-like"/>
    <property type="match status" value="9"/>
</dbReference>
<dbReference type="SMART" id="SM00162">
    <property type="entry name" value="SAPA"/>
    <property type="match status" value="1"/>
</dbReference>
<feature type="domain" description="Saposin B-type" evidence="12">
    <location>
        <begin position="296"/>
        <end position="378"/>
    </location>
</feature>
<evidence type="ECO:0000256" key="1">
    <source>
        <dbReference type="ARBA" id="ARBA00004364"/>
    </source>
</evidence>
<dbReference type="AlphaFoldDB" id="A0A7M7NF31"/>
<comment type="function">
    <text evidence="9">Pulmonary surfactant-associated proteins promote alveolar stability by lowering the surface tension at the air-liquid interface in the peripheral air spaces. SP-B increases the collapse pressure of palmitic acid to nearly 70 millinewtons per meter.</text>
</comment>
<dbReference type="PANTHER" id="PTHR11480">
    <property type="entry name" value="SAPOSIN-RELATED"/>
    <property type="match status" value="1"/>
</dbReference>
<comment type="subcellular location">
    <subcellularLocation>
        <location evidence="1">Secreted</location>
        <location evidence="1">Extracellular space</location>
        <location evidence="1">Surface film</location>
    </subcellularLocation>
</comment>
<feature type="domain" description="Saposin B-type" evidence="12">
    <location>
        <begin position="396"/>
        <end position="478"/>
    </location>
</feature>
<dbReference type="GeneID" id="581297"/>
<keyword evidence="6" id="KW-0677">Repeat</keyword>
<dbReference type="InterPro" id="IPR003119">
    <property type="entry name" value="SAP_A"/>
</dbReference>
<dbReference type="InterPro" id="IPR051428">
    <property type="entry name" value="Sphingo_Act-Surfact_Prot"/>
</dbReference>
<keyword evidence="4" id="KW-0305">Gaseous exchange</keyword>
<reference evidence="14" key="2">
    <citation type="submission" date="2021-01" db="UniProtKB">
        <authorList>
            <consortium name="EnsemblMetazoa"/>
        </authorList>
    </citation>
    <scope>IDENTIFICATION</scope>
</reference>